<gene>
    <name evidence="9" type="ORF">C7381_101248</name>
</gene>
<evidence type="ECO:0000256" key="5">
    <source>
        <dbReference type="ARBA" id="ARBA00022764"/>
    </source>
</evidence>
<dbReference type="Proteomes" id="UP000245793">
    <property type="component" value="Unassembled WGS sequence"/>
</dbReference>
<evidence type="ECO:0000313" key="10">
    <source>
        <dbReference type="Proteomes" id="UP000245793"/>
    </source>
</evidence>
<keyword evidence="7" id="KW-0812">Transmembrane</keyword>
<dbReference type="InterPro" id="IPR031811">
    <property type="entry name" value="ALGX/ALGJ_SGNH-like"/>
</dbReference>
<dbReference type="GO" id="GO:0042121">
    <property type="term" value="P:alginic acid biosynthetic process"/>
    <property type="evidence" value="ECO:0007669"/>
    <property type="project" value="UniProtKB-UniPathway"/>
</dbReference>
<comment type="caution">
    <text evidence="9">The sequence shown here is derived from an EMBL/GenBank/DDBJ whole genome shotgun (WGS) entry which is preliminary data.</text>
</comment>
<dbReference type="EMBL" id="QEKV01000001">
    <property type="protein sequence ID" value="PVY95722.1"/>
    <property type="molecule type" value="Genomic_DNA"/>
</dbReference>
<keyword evidence="6" id="KW-0016">Alginate biosynthesis</keyword>
<evidence type="ECO:0000259" key="8">
    <source>
        <dbReference type="Pfam" id="PF16822"/>
    </source>
</evidence>
<dbReference type="RefSeq" id="WP_165803546.1">
    <property type="nucleotide sequence ID" value="NZ_QEKV01000001.1"/>
</dbReference>
<dbReference type="UniPathway" id="UPA00286"/>
<comment type="subcellular location">
    <subcellularLocation>
        <location evidence="1">Periplasm</location>
    </subcellularLocation>
</comment>
<dbReference type="GO" id="GO:0016740">
    <property type="term" value="F:transferase activity"/>
    <property type="evidence" value="ECO:0007669"/>
    <property type="project" value="UniProtKB-KW"/>
</dbReference>
<keyword evidence="3" id="KW-0808">Transferase</keyword>
<evidence type="ECO:0000313" key="9">
    <source>
        <dbReference type="EMBL" id="PVY95722.1"/>
    </source>
</evidence>
<keyword evidence="10" id="KW-1185">Reference proteome</keyword>
<protein>
    <submittedName>
        <fullName evidence="9">DHHW motif protein</fullName>
    </submittedName>
</protein>
<comment type="pathway">
    <text evidence="2">Glycan biosynthesis; alginate biosynthesis.</text>
</comment>
<feature type="transmembrane region" description="Helical" evidence="7">
    <location>
        <begin position="6"/>
        <end position="26"/>
    </location>
</feature>
<organism evidence="9 10">
    <name type="scientific">Ezakiella coagulans</name>
    <dbReference type="NCBI Taxonomy" id="46507"/>
    <lineage>
        <taxon>Bacteria</taxon>
        <taxon>Bacillati</taxon>
        <taxon>Bacillota</taxon>
        <taxon>Tissierellia</taxon>
        <taxon>Ezakiella</taxon>
    </lineage>
</organism>
<proteinExistence type="predicted"/>
<feature type="domain" description="AlgX/AlgJ SGNH hydrolase-like" evidence="8">
    <location>
        <begin position="117"/>
        <end position="227"/>
    </location>
</feature>
<accession>A0A2U1E784</accession>
<sequence>MKKKDFFITTGFLMIIFGMCFMITFFRNEKGLLYFENRNIKECPTLNYENVFENNYFGDVEEHLSDSFKLRNRILKFDTFLNLKLLKRPVVNGIYKSDKHYMTRWQRWWPYDYKEDLEKMTLGYKGLNEALKDKGIYFLYVGVPEHSYVFSDDYPKYLLNKYEEWHNIEKDFFAALNKNNISNIKMSEFIKDKEMEYTKTDHHFSYIGAKNVYENIIQKINENTEFKLDGNVELVKMPEPFKGSYSRKLFFVGGYNDDYYTYNPDFEFERFDDGEKTLSKLFFPEENKFDGAVGYGVYMNGDKGFTKIATHRENLPNILVYGDSFTNPLETLLVRNANNFYSFDFRYQKNKTLTEIVDEYNPDIVICIRDNLMYLNREENGIVE</sequence>
<reference evidence="9 10" key="1">
    <citation type="submission" date="2018-04" db="EMBL/GenBank/DDBJ databases">
        <title>Genomic Encyclopedia of Type Strains, Phase IV (KMG-IV): sequencing the most valuable type-strain genomes for metagenomic binning, comparative biology and taxonomic classification.</title>
        <authorList>
            <person name="Goeker M."/>
        </authorList>
    </citation>
    <scope>NUCLEOTIDE SEQUENCE [LARGE SCALE GENOMIC DNA]</scope>
    <source>
        <strain evidence="9 10">DSM 20705</strain>
    </source>
</reference>
<keyword evidence="7" id="KW-1133">Transmembrane helix</keyword>
<evidence type="ECO:0000256" key="3">
    <source>
        <dbReference type="ARBA" id="ARBA00022679"/>
    </source>
</evidence>
<dbReference type="AlphaFoldDB" id="A0A2U1E784"/>
<evidence type="ECO:0000256" key="6">
    <source>
        <dbReference type="ARBA" id="ARBA00022841"/>
    </source>
</evidence>
<name>A0A2U1E784_9FIRM</name>
<evidence type="ECO:0000256" key="2">
    <source>
        <dbReference type="ARBA" id="ARBA00005182"/>
    </source>
</evidence>
<evidence type="ECO:0000256" key="1">
    <source>
        <dbReference type="ARBA" id="ARBA00004418"/>
    </source>
</evidence>
<keyword evidence="5" id="KW-0574">Periplasm</keyword>
<evidence type="ECO:0000256" key="7">
    <source>
        <dbReference type="SAM" id="Phobius"/>
    </source>
</evidence>
<dbReference type="Pfam" id="PF16822">
    <property type="entry name" value="ALGX"/>
    <property type="match status" value="1"/>
</dbReference>
<dbReference type="GO" id="GO:0042597">
    <property type="term" value="C:periplasmic space"/>
    <property type="evidence" value="ECO:0007669"/>
    <property type="project" value="UniProtKB-SubCell"/>
</dbReference>
<keyword evidence="7" id="KW-0472">Membrane</keyword>
<keyword evidence="4" id="KW-0732">Signal</keyword>
<evidence type="ECO:0000256" key="4">
    <source>
        <dbReference type="ARBA" id="ARBA00022729"/>
    </source>
</evidence>